<keyword evidence="3" id="KW-0444">Lipid biosynthesis</keyword>
<keyword evidence="5" id="KW-0441">Lipid A biosynthesis</keyword>
<keyword evidence="10" id="KW-0472">Membrane</keyword>
<keyword evidence="9" id="KW-0443">Lipid metabolism</keyword>
<dbReference type="GO" id="GO:0009245">
    <property type="term" value="P:lipid A biosynthetic process"/>
    <property type="evidence" value="ECO:0007669"/>
    <property type="project" value="UniProtKB-KW"/>
</dbReference>
<dbReference type="InterPro" id="IPR000620">
    <property type="entry name" value="EamA_dom"/>
</dbReference>
<evidence type="ECO:0000256" key="7">
    <source>
        <dbReference type="ARBA" id="ARBA00022985"/>
    </source>
</evidence>
<keyword evidence="8" id="KW-1133">Transmembrane helix</keyword>
<reference evidence="12" key="1">
    <citation type="submission" date="2006-06" db="EMBL/GenBank/DDBJ databases">
        <title>LGLA, the large glycolipid of Spirochaeta aurantia.</title>
        <authorList>
            <person name="Paul C.J."/>
            <person name="Vinogradov E."/>
            <person name="Tapping R.I."/>
            <person name="Perry M.B."/>
            <person name="Moyles D."/>
            <person name="Kropinski A.M."/>
        </authorList>
    </citation>
    <scope>NUCLEOTIDE SEQUENCE</scope>
</reference>
<dbReference type="GO" id="GO:0009103">
    <property type="term" value="P:lipopolysaccharide biosynthetic process"/>
    <property type="evidence" value="ECO:0007669"/>
    <property type="project" value="UniProtKB-KW"/>
</dbReference>
<keyword evidence="4" id="KW-0997">Cell inner membrane</keyword>
<dbReference type="Gene3D" id="1.10.3730.20">
    <property type="match status" value="1"/>
</dbReference>
<dbReference type="SUPFAM" id="SSF103481">
    <property type="entry name" value="Multidrug resistance efflux transporter EmrE"/>
    <property type="match status" value="1"/>
</dbReference>
<evidence type="ECO:0000256" key="2">
    <source>
        <dbReference type="ARBA" id="ARBA00022475"/>
    </source>
</evidence>
<protein>
    <submittedName>
        <fullName evidence="12">SpaO</fullName>
    </submittedName>
</protein>
<dbReference type="AlphaFoldDB" id="Q0PHZ1"/>
<dbReference type="PANTHER" id="PTHR30561">
    <property type="entry name" value="SMR FAMILY PROTON-DEPENDENT DRUG EFFLUX TRANSPORTER SUGE"/>
    <property type="match status" value="1"/>
</dbReference>
<comment type="subcellular location">
    <subcellularLocation>
        <location evidence="1">Cell membrane</location>
        <topology evidence="1">Multi-pass membrane protein</topology>
    </subcellularLocation>
</comment>
<keyword evidence="2" id="KW-1003">Cell membrane</keyword>
<dbReference type="GO" id="GO:0022857">
    <property type="term" value="F:transmembrane transporter activity"/>
    <property type="evidence" value="ECO:0007669"/>
    <property type="project" value="InterPro"/>
</dbReference>
<dbReference type="Pfam" id="PF00892">
    <property type="entry name" value="EamA"/>
    <property type="match status" value="1"/>
</dbReference>
<name>Q0PHZ1_SPIAU</name>
<keyword evidence="7" id="KW-0448">Lipopolysaccharide biosynthesis</keyword>
<evidence type="ECO:0000256" key="3">
    <source>
        <dbReference type="ARBA" id="ARBA00022516"/>
    </source>
</evidence>
<keyword evidence="6" id="KW-0812">Transmembrane</keyword>
<dbReference type="GO" id="GO:0005886">
    <property type="term" value="C:plasma membrane"/>
    <property type="evidence" value="ECO:0007669"/>
    <property type="project" value="UniProtKB-SubCell"/>
</dbReference>
<proteinExistence type="predicted"/>
<dbReference type="InterPro" id="IPR037185">
    <property type="entry name" value="EmrE-like"/>
</dbReference>
<evidence type="ECO:0000256" key="5">
    <source>
        <dbReference type="ARBA" id="ARBA00022556"/>
    </source>
</evidence>
<sequence>MNIFLILSSVLLNALAQIFLKVGMRAIGDVFAGKQDWGRLLVQAVGNPFLWAGFVSYGLSIALWLAVLSRVEVSKAYPFLSVGYIVTLFLGYFLFSESLTWEKVLGVAVILVGILLISKGGV</sequence>
<evidence type="ECO:0000256" key="8">
    <source>
        <dbReference type="ARBA" id="ARBA00022989"/>
    </source>
</evidence>
<organism evidence="12">
    <name type="scientific">Spirochaeta aurantia</name>
    <dbReference type="NCBI Taxonomy" id="147"/>
    <lineage>
        <taxon>Bacteria</taxon>
        <taxon>Pseudomonadati</taxon>
        <taxon>Spirochaetota</taxon>
        <taxon>Spirochaetia</taxon>
        <taxon>Spirochaetales</taxon>
        <taxon>Spirochaetaceae</taxon>
        <taxon>Spirochaeta</taxon>
    </lineage>
</organism>
<evidence type="ECO:0000313" key="12">
    <source>
        <dbReference type="EMBL" id="ABH03000.1"/>
    </source>
</evidence>
<evidence type="ECO:0000256" key="4">
    <source>
        <dbReference type="ARBA" id="ARBA00022519"/>
    </source>
</evidence>
<evidence type="ECO:0000256" key="6">
    <source>
        <dbReference type="ARBA" id="ARBA00022692"/>
    </source>
</evidence>
<evidence type="ECO:0000259" key="11">
    <source>
        <dbReference type="Pfam" id="PF00892"/>
    </source>
</evidence>
<dbReference type="EMBL" id="DQ832182">
    <property type="protein sequence ID" value="ABH03000.1"/>
    <property type="molecule type" value="Genomic_DNA"/>
</dbReference>
<accession>Q0PHZ1</accession>
<evidence type="ECO:0000256" key="10">
    <source>
        <dbReference type="ARBA" id="ARBA00023136"/>
    </source>
</evidence>
<dbReference type="PANTHER" id="PTHR30561:SF9">
    <property type="entry name" value="4-AMINO-4-DEOXY-L-ARABINOSE-PHOSPHOUNDECAPRENOL FLIPPASE SUBUNIT ARNF-RELATED"/>
    <property type="match status" value="1"/>
</dbReference>
<evidence type="ECO:0000256" key="1">
    <source>
        <dbReference type="ARBA" id="ARBA00004651"/>
    </source>
</evidence>
<evidence type="ECO:0000256" key="9">
    <source>
        <dbReference type="ARBA" id="ARBA00023098"/>
    </source>
</evidence>
<feature type="domain" description="EamA" evidence="11">
    <location>
        <begin position="48"/>
        <end position="118"/>
    </location>
</feature>
<dbReference type="InterPro" id="IPR000390">
    <property type="entry name" value="Small_drug/metabolite_transptr"/>
</dbReference>